<dbReference type="AlphaFoldDB" id="A0A0G1X284"/>
<evidence type="ECO:0000313" key="2">
    <source>
        <dbReference type="EMBL" id="KKU96658.1"/>
    </source>
</evidence>
<reference evidence="2 3" key="1">
    <citation type="journal article" date="2015" name="Nature">
        <title>rRNA introns, odd ribosomes, and small enigmatic genomes across a large radiation of phyla.</title>
        <authorList>
            <person name="Brown C.T."/>
            <person name="Hug L.A."/>
            <person name="Thomas B.C."/>
            <person name="Sharon I."/>
            <person name="Castelle C.J."/>
            <person name="Singh A."/>
            <person name="Wilkins M.J."/>
            <person name="Williams K.H."/>
            <person name="Banfield J.F."/>
        </authorList>
    </citation>
    <scope>NUCLEOTIDE SEQUENCE [LARGE SCALE GENOMIC DNA]</scope>
</reference>
<dbReference type="GO" id="GO:0003676">
    <property type="term" value="F:nucleic acid binding"/>
    <property type="evidence" value="ECO:0007669"/>
    <property type="project" value="InterPro"/>
</dbReference>
<comment type="caution">
    <text evidence="2">The sequence shown here is derived from an EMBL/GenBank/DDBJ whole genome shotgun (WGS) entry which is preliminary data.</text>
</comment>
<dbReference type="PROSITE" id="PS50126">
    <property type="entry name" value="S1"/>
    <property type="match status" value="1"/>
</dbReference>
<dbReference type="SUPFAM" id="SSF50249">
    <property type="entry name" value="Nucleic acid-binding proteins"/>
    <property type="match status" value="1"/>
</dbReference>
<gene>
    <name evidence="2" type="ORF">UY28_C0031G0002</name>
</gene>
<organism evidence="2 3">
    <name type="scientific">Candidatus Amesbacteria bacterium GW2011_GWB1_48_13</name>
    <dbReference type="NCBI Taxonomy" id="1618362"/>
    <lineage>
        <taxon>Bacteria</taxon>
        <taxon>Candidatus Amesiibacteriota</taxon>
    </lineage>
</organism>
<dbReference type="InterPro" id="IPR003029">
    <property type="entry name" value="S1_domain"/>
</dbReference>
<sequence length="67" mass="7460">MSKVAPYGILVRMERGIEGLIHASKMPAGMTFKEGDNVDVFVESVDLDKRRLSLGVVMKDTKGMIYK</sequence>
<name>A0A0G1X284_9BACT</name>
<dbReference type="EMBL" id="LCPK01000031">
    <property type="protein sequence ID" value="KKU96658.1"/>
    <property type="molecule type" value="Genomic_DNA"/>
</dbReference>
<accession>A0A0G1X284</accession>
<dbReference type="Gene3D" id="2.40.50.140">
    <property type="entry name" value="Nucleic acid-binding proteins"/>
    <property type="match status" value="1"/>
</dbReference>
<evidence type="ECO:0000259" key="1">
    <source>
        <dbReference type="PROSITE" id="PS50126"/>
    </source>
</evidence>
<dbReference type="Proteomes" id="UP000034694">
    <property type="component" value="Unassembled WGS sequence"/>
</dbReference>
<dbReference type="SMART" id="SM00316">
    <property type="entry name" value="S1"/>
    <property type="match status" value="1"/>
</dbReference>
<feature type="domain" description="S1 motif" evidence="1">
    <location>
        <begin position="1"/>
        <end position="57"/>
    </location>
</feature>
<protein>
    <recommendedName>
        <fullName evidence="1">S1 motif domain-containing protein</fullName>
    </recommendedName>
</protein>
<evidence type="ECO:0000313" key="3">
    <source>
        <dbReference type="Proteomes" id="UP000034694"/>
    </source>
</evidence>
<dbReference type="Pfam" id="PF00575">
    <property type="entry name" value="S1"/>
    <property type="match status" value="1"/>
</dbReference>
<dbReference type="InterPro" id="IPR012340">
    <property type="entry name" value="NA-bd_OB-fold"/>
</dbReference>
<proteinExistence type="predicted"/>